<proteinExistence type="predicted"/>
<dbReference type="AlphaFoldDB" id="M7X8M1"/>
<evidence type="ECO:0000313" key="2">
    <source>
        <dbReference type="Proteomes" id="UP000010953"/>
    </source>
</evidence>
<reference evidence="1" key="1">
    <citation type="submission" date="2013-01" db="EMBL/GenBank/DDBJ databases">
        <title>Genome assembly of Mariniradius saccharolyticus AK6.</title>
        <authorList>
            <person name="Vaidya B."/>
            <person name="Khatri I."/>
            <person name="Tanuku N.R.S."/>
            <person name="Subramanian S."/>
            <person name="Pinnaka A."/>
        </authorList>
    </citation>
    <scope>NUCLEOTIDE SEQUENCE [LARGE SCALE GENOMIC DNA]</scope>
    <source>
        <strain evidence="1">AK6</strain>
    </source>
</reference>
<accession>M7X8M1</accession>
<comment type="caution">
    <text evidence="1">The sequence shown here is derived from an EMBL/GenBank/DDBJ whole genome shotgun (WGS) entry which is preliminary data.</text>
</comment>
<dbReference type="InParanoid" id="M7X8M1"/>
<dbReference type="EMBL" id="AMZY02000020">
    <property type="protein sequence ID" value="EMS31309.1"/>
    <property type="molecule type" value="Genomic_DNA"/>
</dbReference>
<keyword evidence="2" id="KW-1185">Reference proteome</keyword>
<organism evidence="1 2">
    <name type="scientific">Mariniradius saccharolyticus AK6</name>
    <dbReference type="NCBI Taxonomy" id="1239962"/>
    <lineage>
        <taxon>Bacteria</taxon>
        <taxon>Pseudomonadati</taxon>
        <taxon>Bacteroidota</taxon>
        <taxon>Cytophagia</taxon>
        <taxon>Cytophagales</taxon>
        <taxon>Cyclobacteriaceae</taxon>
        <taxon>Mariniradius</taxon>
    </lineage>
</organism>
<evidence type="ECO:0000313" key="1">
    <source>
        <dbReference type="EMBL" id="EMS31309.1"/>
    </source>
</evidence>
<gene>
    <name evidence="1" type="ORF">C943_02456</name>
</gene>
<dbReference type="Proteomes" id="UP000010953">
    <property type="component" value="Unassembled WGS sequence"/>
</dbReference>
<name>M7X8M1_9BACT</name>
<protein>
    <submittedName>
        <fullName evidence="1">Uncharacterized protein</fullName>
    </submittedName>
</protein>
<dbReference type="STRING" id="1239962.C943_02456"/>
<sequence>MDSKARGSVVKGFTCLTRLGESGEFSRRFYYDPRSEFLTGCLITSFG</sequence>